<dbReference type="Proteomes" id="UP000176951">
    <property type="component" value="Unassembled WGS sequence"/>
</dbReference>
<dbReference type="InterPro" id="IPR035901">
    <property type="entry name" value="GIY-YIG_endonuc_sf"/>
</dbReference>
<dbReference type="SUPFAM" id="SSF82771">
    <property type="entry name" value="GIY-YIG endonuclease"/>
    <property type="match status" value="1"/>
</dbReference>
<reference evidence="3 4" key="1">
    <citation type="journal article" date="2016" name="Nat. Commun.">
        <title>Thousands of microbial genomes shed light on interconnected biogeochemical processes in an aquifer system.</title>
        <authorList>
            <person name="Anantharaman K."/>
            <person name="Brown C.T."/>
            <person name="Hug L.A."/>
            <person name="Sharon I."/>
            <person name="Castelle C.J."/>
            <person name="Probst A.J."/>
            <person name="Thomas B.C."/>
            <person name="Singh A."/>
            <person name="Wilkins M.J."/>
            <person name="Karaoz U."/>
            <person name="Brodie E.L."/>
            <person name="Williams K.H."/>
            <person name="Hubbard S.S."/>
            <person name="Banfield J.F."/>
        </authorList>
    </citation>
    <scope>NUCLEOTIDE SEQUENCE [LARGE SCALE GENOMIC DNA]</scope>
</reference>
<feature type="domain" description="GIY-YIG" evidence="2">
    <location>
        <begin position="1"/>
        <end position="78"/>
    </location>
</feature>
<evidence type="ECO:0000313" key="4">
    <source>
        <dbReference type="Proteomes" id="UP000176951"/>
    </source>
</evidence>
<comment type="caution">
    <text evidence="3">The sequence shown here is derived from an EMBL/GenBank/DDBJ whole genome shotgun (WGS) entry which is preliminary data.</text>
</comment>
<sequence>MYYVYILKSETRETHYIGWTINLVRRLKEHNSGLSSHTKKYLPWKLVYFEGYTDEADAKEREKQLKQFGKAYTQLKIRIERSLQS</sequence>
<dbReference type="InterPro" id="IPR000305">
    <property type="entry name" value="GIY-YIG_endonuc"/>
</dbReference>
<dbReference type="PANTHER" id="PTHR34477:SF5">
    <property type="entry name" value="BSL5627 PROTEIN"/>
    <property type="match status" value="1"/>
</dbReference>
<accession>A0A1G2PQ90</accession>
<dbReference type="AlphaFoldDB" id="A0A1G2PQ90"/>
<dbReference type="PROSITE" id="PS50164">
    <property type="entry name" value="GIY_YIG"/>
    <property type="match status" value="1"/>
</dbReference>
<evidence type="ECO:0000259" key="2">
    <source>
        <dbReference type="PROSITE" id="PS50164"/>
    </source>
</evidence>
<dbReference type="Pfam" id="PF01541">
    <property type="entry name" value="GIY-YIG"/>
    <property type="match status" value="1"/>
</dbReference>
<dbReference type="CDD" id="cd10449">
    <property type="entry name" value="GIY-YIG_SLX1_like"/>
    <property type="match status" value="1"/>
</dbReference>
<dbReference type="EMBL" id="MHSW01000035">
    <property type="protein sequence ID" value="OHA50506.1"/>
    <property type="molecule type" value="Genomic_DNA"/>
</dbReference>
<gene>
    <name evidence="3" type="ORF">A3A97_01315</name>
</gene>
<evidence type="ECO:0000256" key="1">
    <source>
        <dbReference type="ARBA" id="ARBA00007435"/>
    </source>
</evidence>
<proteinExistence type="inferred from homology"/>
<name>A0A1G2PQ90_9BACT</name>
<dbReference type="InterPro" id="IPR050190">
    <property type="entry name" value="UPF0213_domain"/>
</dbReference>
<dbReference type="PANTHER" id="PTHR34477">
    <property type="entry name" value="UPF0213 PROTEIN YHBQ"/>
    <property type="match status" value="1"/>
</dbReference>
<dbReference type="Gene3D" id="3.40.1440.10">
    <property type="entry name" value="GIY-YIG endonuclease"/>
    <property type="match status" value="1"/>
</dbReference>
<comment type="similarity">
    <text evidence="1">Belongs to the UPF0213 family.</text>
</comment>
<protein>
    <recommendedName>
        <fullName evidence="2">GIY-YIG domain-containing protein</fullName>
    </recommendedName>
</protein>
<organism evidence="3 4">
    <name type="scientific">Candidatus Terrybacteria bacterium RIFCSPLOWO2_01_FULL_40_23</name>
    <dbReference type="NCBI Taxonomy" id="1802366"/>
    <lineage>
        <taxon>Bacteria</taxon>
        <taxon>Candidatus Terryibacteriota</taxon>
    </lineage>
</organism>
<evidence type="ECO:0000313" key="3">
    <source>
        <dbReference type="EMBL" id="OHA50506.1"/>
    </source>
</evidence>